<feature type="binding site" evidence="12">
    <location>
        <position position="29"/>
    </location>
    <ligand>
        <name>Zn(2+)</name>
        <dbReference type="ChEBI" id="CHEBI:29105"/>
    </ligand>
</feature>
<dbReference type="GO" id="GO:0005829">
    <property type="term" value="C:cytosol"/>
    <property type="evidence" value="ECO:0007669"/>
    <property type="project" value="TreeGrafter"/>
</dbReference>
<keyword evidence="10 12" id="KW-0648">Protein biosynthesis</keyword>
<gene>
    <name evidence="12" type="primary">cysS</name>
    <name evidence="14" type="ORF">AKJ08_1119</name>
</gene>
<feature type="binding site" evidence="12">
    <location>
        <position position="238"/>
    </location>
    <ligand>
        <name>Zn(2+)</name>
        <dbReference type="ChEBI" id="CHEBI:29105"/>
    </ligand>
</feature>
<evidence type="ECO:0000256" key="1">
    <source>
        <dbReference type="ARBA" id="ARBA00004496"/>
    </source>
</evidence>
<evidence type="ECO:0000256" key="12">
    <source>
        <dbReference type="HAMAP-Rule" id="MF_00041"/>
    </source>
</evidence>
<comment type="cofactor">
    <cofactor evidence="12">
        <name>Zn(2+)</name>
        <dbReference type="ChEBI" id="CHEBI:29105"/>
    </cofactor>
    <text evidence="12">Binds 1 zinc ion per subunit.</text>
</comment>
<keyword evidence="9 12" id="KW-0067">ATP-binding</keyword>
<evidence type="ECO:0000256" key="2">
    <source>
        <dbReference type="ARBA" id="ARBA00005594"/>
    </source>
</evidence>
<dbReference type="CDD" id="cd00672">
    <property type="entry name" value="CysRS_core"/>
    <property type="match status" value="1"/>
</dbReference>
<protein>
    <recommendedName>
        <fullName evidence="12">Cysteine--tRNA ligase</fullName>
        <ecNumber evidence="12">6.1.1.16</ecNumber>
    </recommendedName>
    <alternativeName>
        <fullName evidence="12">Cysteinyl-tRNA synthetase</fullName>
        <shortName evidence="12">CysRS</shortName>
    </alternativeName>
</protein>
<evidence type="ECO:0000256" key="8">
    <source>
        <dbReference type="ARBA" id="ARBA00022833"/>
    </source>
</evidence>
<dbReference type="Pfam" id="PF01406">
    <property type="entry name" value="tRNA-synt_1e"/>
    <property type="match status" value="1"/>
</dbReference>
<dbReference type="GO" id="GO:0008270">
    <property type="term" value="F:zinc ion binding"/>
    <property type="evidence" value="ECO:0007669"/>
    <property type="project" value="UniProtKB-UniRule"/>
</dbReference>
<dbReference type="GO" id="GO:0004817">
    <property type="term" value="F:cysteine-tRNA ligase activity"/>
    <property type="evidence" value="ECO:0007669"/>
    <property type="project" value="UniProtKB-UniRule"/>
</dbReference>
<keyword evidence="6 12" id="KW-0479">Metal-binding</keyword>
<evidence type="ECO:0000256" key="5">
    <source>
        <dbReference type="ARBA" id="ARBA00022598"/>
    </source>
</evidence>
<evidence type="ECO:0000256" key="6">
    <source>
        <dbReference type="ARBA" id="ARBA00022723"/>
    </source>
</evidence>
<dbReference type="InterPro" id="IPR024909">
    <property type="entry name" value="Cys-tRNA/MSH_ligase"/>
</dbReference>
<dbReference type="Gene3D" id="1.20.120.1910">
    <property type="entry name" value="Cysteine-tRNA ligase, C-terminal anti-codon recognition domain"/>
    <property type="match status" value="1"/>
</dbReference>
<dbReference type="SUPFAM" id="SSF52374">
    <property type="entry name" value="Nucleotidylyl transferase"/>
    <property type="match status" value="1"/>
</dbReference>
<comment type="subcellular location">
    <subcellularLocation>
        <location evidence="1 12">Cytoplasm</location>
    </subcellularLocation>
</comment>
<dbReference type="Proteomes" id="UP000055590">
    <property type="component" value="Chromosome"/>
</dbReference>
<feature type="short sequence motif" description="'KMSKS' region" evidence="12">
    <location>
        <begin position="266"/>
        <end position="270"/>
    </location>
</feature>
<organism evidence="14 15">
    <name type="scientific">Vulgatibacter incomptus</name>
    <dbReference type="NCBI Taxonomy" id="1391653"/>
    <lineage>
        <taxon>Bacteria</taxon>
        <taxon>Pseudomonadati</taxon>
        <taxon>Myxococcota</taxon>
        <taxon>Myxococcia</taxon>
        <taxon>Myxococcales</taxon>
        <taxon>Cystobacterineae</taxon>
        <taxon>Vulgatibacteraceae</taxon>
        <taxon>Vulgatibacter</taxon>
    </lineage>
</organism>
<dbReference type="EC" id="6.1.1.16" evidence="12"/>
<dbReference type="Pfam" id="PF09190">
    <property type="entry name" value="DALR_2"/>
    <property type="match status" value="1"/>
</dbReference>
<dbReference type="Pfam" id="PF23493">
    <property type="entry name" value="CysS_C"/>
    <property type="match status" value="1"/>
</dbReference>
<evidence type="ECO:0000259" key="13">
    <source>
        <dbReference type="SMART" id="SM00840"/>
    </source>
</evidence>
<keyword evidence="11 12" id="KW-0030">Aminoacyl-tRNA synthetase</keyword>
<dbReference type="EMBL" id="CP012332">
    <property type="protein sequence ID" value="AKU90732.1"/>
    <property type="molecule type" value="Genomic_DNA"/>
</dbReference>
<dbReference type="PANTHER" id="PTHR10890:SF3">
    <property type="entry name" value="CYSTEINE--TRNA LIGASE, CYTOPLASMIC"/>
    <property type="match status" value="1"/>
</dbReference>
<dbReference type="OrthoDB" id="9815130at2"/>
<evidence type="ECO:0000256" key="10">
    <source>
        <dbReference type="ARBA" id="ARBA00022917"/>
    </source>
</evidence>
<sequence>MAQRLFSTLTNRKEDLVPREGRKIGMYVCGPTVYDFSHAGHARCYIVWDTVARWLRFTGYELKVVRNYTDVDDKIIRRANELGEDPSVVSERFIREFQDDMRALNVMPADVEPKVTEHIPEIIELIGKLIEKGHAYASEGDVYFAVRSFETYGQLSRRNLDDLLAGARVEPGERKRDPLDFALWKGAKPGEPFWESPWGIGRPGWHIECSAMSEKYLGPSFDLHGGGKDLVFPHHENELAQSEAASGQPLSRYWMHNGFLTINAEKMGKSLGNFFTIRELLGHVDGEAVRYTVLGTHYRSPLDFSLDAILASQQRVAYVYETLAKADERLARETQPLAEGPILHPERIDELDARFREAMEDDFNTAAALGAISELFPWMNELVEKPPVKDRALVARTLARLVADARRIGSILGVFEQPPAEWLARYRLRLAAQKGIEPSWVEARIAARAEARRNKDFAAADVIRAELLGSGVEIMDSPSGTTWRVIA</sequence>
<keyword evidence="15" id="KW-1185">Reference proteome</keyword>
<proteinExistence type="inferred from homology"/>
<feature type="binding site" evidence="12">
    <location>
        <position position="209"/>
    </location>
    <ligand>
        <name>Zn(2+)</name>
        <dbReference type="ChEBI" id="CHEBI:29105"/>
    </ligand>
</feature>
<dbReference type="NCBIfam" id="TIGR00435">
    <property type="entry name" value="cysS"/>
    <property type="match status" value="1"/>
</dbReference>
<dbReference type="InterPro" id="IPR015803">
    <property type="entry name" value="Cys-tRNA-ligase"/>
</dbReference>
<dbReference type="InterPro" id="IPR014729">
    <property type="entry name" value="Rossmann-like_a/b/a_fold"/>
</dbReference>
<dbReference type="HAMAP" id="MF_00041">
    <property type="entry name" value="Cys_tRNA_synth"/>
    <property type="match status" value="1"/>
</dbReference>
<dbReference type="GO" id="GO:0006423">
    <property type="term" value="P:cysteinyl-tRNA aminoacylation"/>
    <property type="evidence" value="ECO:0007669"/>
    <property type="project" value="UniProtKB-UniRule"/>
</dbReference>
<reference evidence="14 15" key="1">
    <citation type="submission" date="2015-08" db="EMBL/GenBank/DDBJ databases">
        <authorList>
            <person name="Babu N.S."/>
            <person name="Beckwith C.J."/>
            <person name="Beseler K.G."/>
            <person name="Brison A."/>
            <person name="Carone J.V."/>
            <person name="Caskin T.P."/>
            <person name="Diamond M."/>
            <person name="Durham M.E."/>
            <person name="Foxe J.M."/>
            <person name="Go M."/>
            <person name="Henderson B.A."/>
            <person name="Jones I.B."/>
            <person name="McGettigan J.A."/>
            <person name="Micheletti S.J."/>
            <person name="Nasrallah M.E."/>
            <person name="Ortiz D."/>
            <person name="Piller C.R."/>
            <person name="Privatt S.R."/>
            <person name="Schneider S.L."/>
            <person name="Sharp S."/>
            <person name="Smith T.C."/>
            <person name="Stanton J.D."/>
            <person name="Ullery H.E."/>
            <person name="Wilson R.J."/>
            <person name="Serrano M.G."/>
            <person name="Buck G."/>
            <person name="Lee V."/>
            <person name="Wang Y."/>
            <person name="Carvalho R."/>
            <person name="Voegtly L."/>
            <person name="Shi R."/>
            <person name="Duckworth R."/>
            <person name="Johnson A."/>
            <person name="Loviza R."/>
            <person name="Walstead R."/>
            <person name="Shah Z."/>
            <person name="Kiflezghi M."/>
            <person name="Wade K."/>
            <person name="Ball S.L."/>
            <person name="Bradley K.W."/>
            <person name="Asai D.J."/>
            <person name="Bowman C.A."/>
            <person name="Russell D.A."/>
            <person name="Pope W.H."/>
            <person name="Jacobs-Sera D."/>
            <person name="Hendrix R.W."/>
            <person name="Hatfull G.F."/>
        </authorList>
    </citation>
    <scope>NUCLEOTIDE SEQUENCE [LARGE SCALE GENOMIC DNA]</scope>
    <source>
        <strain evidence="14 15">DSM 27710</strain>
    </source>
</reference>
<evidence type="ECO:0000313" key="15">
    <source>
        <dbReference type="Proteomes" id="UP000055590"/>
    </source>
</evidence>
<evidence type="ECO:0000256" key="4">
    <source>
        <dbReference type="ARBA" id="ARBA00022490"/>
    </source>
</evidence>
<dbReference type="InterPro" id="IPR032678">
    <property type="entry name" value="tRNA-synt_1_cat_dom"/>
</dbReference>
<evidence type="ECO:0000313" key="14">
    <source>
        <dbReference type="EMBL" id="AKU90732.1"/>
    </source>
</evidence>
<evidence type="ECO:0000256" key="3">
    <source>
        <dbReference type="ARBA" id="ARBA00011245"/>
    </source>
</evidence>
<keyword evidence="7 12" id="KW-0547">Nucleotide-binding</keyword>
<keyword evidence="4 12" id="KW-0963">Cytoplasm</keyword>
<evidence type="ECO:0000256" key="7">
    <source>
        <dbReference type="ARBA" id="ARBA00022741"/>
    </source>
</evidence>
<dbReference type="PANTHER" id="PTHR10890">
    <property type="entry name" value="CYSTEINYL-TRNA SYNTHETASE"/>
    <property type="match status" value="1"/>
</dbReference>
<feature type="short sequence motif" description="'HIGH' region" evidence="12">
    <location>
        <begin position="31"/>
        <end position="41"/>
    </location>
</feature>
<dbReference type="SUPFAM" id="SSF47323">
    <property type="entry name" value="Anticodon-binding domain of a subclass of class I aminoacyl-tRNA synthetases"/>
    <property type="match status" value="1"/>
</dbReference>
<evidence type="ECO:0000256" key="9">
    <source>
        <dbReference type="ARBA" id="ARBA00022840"/>
    </source>
</evidence>
<feature type="domain" description="Cysteinyl-tRNA synthetase class Ia DALR" evidence="13">
    <location>
        <begin position="354"/>
        <end position="423"/>
    </location>
</feature>
<dbReference type="KEGG" id="vin:AKJ08_1119"/>
<name>A0A0K1PB64_9BACT</name>
<dbReference type="InterPro" id="IPR015273">
    <property type="entry name" value="Cys-tRNA-synt_Ia_DALR"/>
</dbReference>
<dbReference type="RefSeq" id="WP_050725142.1">
    <property type="nucleotide sequence ID" value="NZ_CP012332.1"/>
</dbReference>
<keyword evidence="5 12" id="KW-0436">Ligase</keyword>
<feature type="binding site" evidence="12">
    <location>
        <position position="269"/>
    </location>
    <ligand>
        <name>ATP</name>
        <dbReference type="ChEBI" id="CHEBI:30616"/>
    </ligand>
</feature>
<comment type="catalytic activity">
    <reaction evidence="12">
        <text>tRNA(Cys) + L-cysteine + ATP = L-cysteinyl-tRNA(Cys) + AMP + diphosphate</text>
        <dbReference type="Rhea" id="RHEA:17773"/>
        <dbReference type="Rhea" id="RHEA-COMP:9661"/>
        <dbReference type="Rhea" id="RHEA-COMP:9679"/>
        <dbReference type="ChEBI" id="CHEBI:30616"/>
        <dbReference type="ChEBI" id="CHEBI:33019"/>
        <dbReference type="ChEBI" id="CHEBI:35235"/>
        <dbReference type="ChEBI" id="CHEBI:78442"/>
        <dbReference type="ChEBI" id="CHEBI:78517"/>
        <dbReference type="ChEBI" id="CHEBI:456215"/>
        <dbReference type="EC" id="6.1.1.16"/>
    </reaction>
</comment>
<dbReference type="PATRIC" id="fig|1391653.3.peg.1148"/>
<dbReference type="STRING" id="1391653.AKJ08_1119"/>
<dbReference type="SMART" id="SM00840">
    <property type="entry name" value="DALR_2"/>
    <property type="match status" value="1"/>
</dbReference>
<dbReference type="PRINTS" id="PR00983">
    <property type="entry name" value="TRNASYNTHCYS"/>
</dbReference>
<evidence type="ECO:0000256" key="11">
    <source>
        <dbReference type="ARBA" id="ARBA00023146"/>
    </source>
</evidence>
<dbReference type="AlphaFoldDB" id="A0A0K1PB64"/>
<dbReference type="InterPro" id="IPR056411">
    <property type="entry name" value="CysS_C"/>
</dbReference>
<dbReference type="GO" id="GO:0005524">
    <property type="term" value="F:ATP binding"/>
    <property type="evidence" value="ECO:0007669"/>
    <property type="project" value="UniProtKB-UniRule"/>
</dbReference>
<dbReference type="InterPro" id="IPR009080">
    <property type="entry name" value="tRNAsynth_Ia_anticodon-bd"/>
</dbReference>
<keyword evidence="8 12" id="KW-0862">Zinc</keyword>
<comment type="similarity">
    <text evidence="2 12">Belongs to the class-I aminoacyl-tRNA synthetase family.</text>
</comment>
<dbReference type="Gene3D" id="3.40.50.620">
    <property type="entry name" value="HUPs"/>
    <property type="match status" value="1"/>
</dbReference>
<comment type="subunit">
    <text evidence="3 12">Monomer.</text>
</comment>
<feature type="binding site" evidence="12">
    <location>
        <position position="234"/>
    </location>
    <ligand>
        <name>Zn(2+)</name>
        <dbReference type="ChEBI" id="CHEBI:29105"/>
    </ligand>
</feature>
<accession>A0A0K1PB64</accession>
<dbReference type="FunFam" id="3.40.50.620:FF:000009">
    <property type="entry name" value="Cysteine--tRNA ligase"/>
    <property type="match status" value="1"/>
</dbReference>